<reference evidence="1 2" key="1">
    <citation type="submission" date="2018-09" db="EMBL/GenBank/DDBJ databases">
        <authorList>
            <consortium name="Pathogen Informatics"/>
        </authorList>
    </citation>
    <scope>NUCLEOTIDE SEQUENCE [LARGE SCALE GENOMIC DNA]</scope>
    <source>
        <strain evidence="1 2">OH-22767</strain>
    </source>
</reference>
<dbReference type="OrthoDB" id="1441520at2"/>
<dbReference type="EMBL" id="UNSC01000007">
    <property type="protein sequence ID" value="SZD73944.1"/>
    <property type="molecule type" value="Genomic_DNA"/>
</dbReference>
<protein>
    <submittedName>
        <fullName evidence="1">Uncharacterized protein</fullName>
    </submittedName>
</protein>
<proteinExistence type="predicted"/>
<evidence type="ECO:0000313" key="2">
    <source>
        <dbReference type="Proteomes" id="UP000262142"/>
    </source>
</evidence>
<evidence type="ECO:0000313" key="1">
    <source>
        <dbReference type="EMBL" id="SZD73944.1"/>
    </source>
</evidence>
<dbReference type="AlphaFoldDB" id="A0A383U242"/>
<name>A0A383U242_9FLAO</name>
<keyword evidence="2" id="KW-1185">Reference proteome</keyword>
<dbReference type="Proteomes" id="UP000262142">
    <property type="component" value="Unassembled WGS sequence"/>
</dbReference>
<dbReference type="RefSeq" id="WP_119059618.1">
    <property type="nucleotide sequence ID" value="NZ_UNSC01000007.1"/>
</dbReference>
<sequence length="61" mass="7256">MKNNFIKKIDKAIINQTLENDFTAIDAELESLGYNIDEINDFTEKMYKRLKERNFLSLKNI</sequence>
<organism evidence="1 2">
    <name type="scientific">Candidatus Ornithobacterium hominis</name>
    <dbReference type="NCBI Taxonomy" id="2497989"/>
    <lineage>
        <taxon>Bacteria</taxon>
        <taxon>Pseudomonadati</taxon>
        <taxon>Bacteroidota</taxon>
        <taxon>Flavobacteriia</taxon>
        <taxon>Flavobacteriales</taxon>
        <taxon>Weeksellaceae</taxon>
        <taxon>Ornithobacterium</taxon>
    </lineage>
</organism>
<accession>A0A383U242</accession>
<gene>
    <name evidence="1" type="ORF">SAMEA104719789_01398</name>
</gene>